<dbReference type="EMBL" id="MDHJ01000001">
    <property type="protein sequence ID" value="OUE08100.1"/>
    <property type="molecule type" value="Genomic_DNA"/>
</dbReference>
<dbReference type="InterPro" id="IPR010997">
    <property type="entry name" value="HRDC-like_sf"/>
</dbReference>
<evidence type="ECO:0000256" key="4">
    <source>
        <dbReference type="ARBA" id="ARBA00022801"/>
    </source>
</evidence>
<keyword evidence="3" id="KW-0227">DNA damage</keyword>
<dbReference type="Gene3D" id="1.10.150.80">
    <property type="entry name" value="HRDC domain"/>
    <property type="match status" value="1"/>
</dbReference>
<sequence>MRQEPERIVRGRGTRTTRSRGGQVVDLPEEAQGLFEALRAWRSEQAKEQGVPAYVVFADVTLREVATVRPADLGQLAQVTGVGQKKLDTYGEGLLAVVAAETSASA</sequence>
<evidence type="ECO:0000256" key="5">
    <source>
        <dbReference type="ARBA" id="ARBA00022806"/>
    </source>
</evidence>
<evidence type="ECO:0000256" key="3">
    <source>
        <dbReference type="ARBA" id="ARBA00022763"/>
    </source>
</evidence>
<evidence type="ECO:0000256" key="9">
    <source>
        <dbReference type="ARBA" id="ARBA00023235"/>
    </source>
</evidence>
<dbReference type="InterPro" id="IPR044876">
    <property type="entry name" value="HRDC_dom_sf"/>
</dbReference>
<keyword evidence="8" id="KW-0234">DNA repair</keyword>
<protein>
    <recommendedName>
        <fullName evidence="11">DNA 3'-5' helicase</fullName>
        <ecNumber evidence="11">5.6.2.4</ecNumber>
    </recommendedName>
</protein>
<dbReference type="GO" id="GO:0016787">
    <property type="term" value="F:hydrolase activity"/>
    <property type="evidence" value="ECO:0007669"/>
    <property type="project" value="UniProtKB-KW"/>
</dbReference>
<dbReference type="GO" id="GO:0003677">
    <property type="term" value="F:DNA binding"/>
    <property type="evidence" value="ECO:0007669"/>
    <property type="project" value="UniProtKB-KW"/>
</dbReference>
<evidence type="ECO:0000256" key="12">
    <source>
        <dbReference type="SAM" id="MobiDB-lite"/>
    </source>
</evidence>
<dbReference type="Proteomes" id="UP000195106">
    <property type="component" value="Unassembled WGS sequence"/>
</dbReference>
<dbReference type="SUPFAM" id="SSF47819">
    <property type="entry name" value="HRDC-like"/>
    <property type="match status" value="1"/>
</dbReference>
<keyword evidence="4" id="KW-0378">Hydrolase</keyword>
<gene>
    <name evidence="14" type="primary">uvrD2_1</name>
    <name evidence="14" type="ORF">CMsap09_04045</name>
</gene>
<dbReference type="Pfam" id="PF00570">
    <property type="entry name" value="HRDC"/>
    <property type="match status" value="1"/>
</dbReference>
<dbReference type="GO" id="GO:0005524">
    <property type="term" value="F:ATP binding"/>
    <property type="evidence" value="ECO:0007669"/>
    <property type="project" value="UniProtKB-KW"/>
</dbReference>
<organism evidence="14 15">
    <name type="scientific">Clavibacter michiganensis</name>
    <dbReference type="NCBI Taxonomy" id="28447"/>
    <lineage>
        <taxon>Bacteria</taxon>
        <taxon>Bacillati</taxon>
        <taxon>Actinomycetota</taxon>
        <taxon>Actinomycetes</taxon>
        <taxon>Micrococcales</taxon>
        <taxon>Microbacteriaceae</taxon>
        <taxon>Clavibacter</taxon>
    </lineage>
</organism>
<evidence type="ECO:0000313" key="14">
    <source>
        <dbReference type="EMBL" id="OUE08100.1"/>
    </source>
</evidence>
<evidence type="ECO:0000256" key="10">
    <source>
        <dbReference type="ARBA" id="ARBA00034617"/>
    </source>
</evidence>
<accession>A0A251XRK2</accession>
<evidence type="ECO:0000256" key="8">
    <source>
        <dbReference type="ARBA" id="ARBA00023204"/>
    </source>
</evidence>
<feature type="region of interest" description="Disordered" evidence="12">
    <location>
        <begin position="1"/>
        <end position="22"/>
    </location>
</feature>
<evidence type="ECO:0000256" key="7">
    <source>
        <dbReference type="ARBA" id="ARBA00023125"/>
    </source>
</evidence>
<keyword evidence="7" id="KW-0238">DNA-binding</keyword>
<evidence type="ECO:0000256" key="11">
    <source>
        <dbReference type="ARBA" id="ARBA00034808"/>
    </source>
</evidence>
<evidence type="ECO:0000256" key="1">
    <source>
        <dbReference type="ARBA" id="ARBA00001946"/>
    </source>
</evidence>
<dbReference type="InterPro" id="IPR002121">
    <property type="entry name" value="HRDC_dom"/>
</dbReference>
<reference evidence="14 15" key="1">
    <citation type="submission" date="2016-08" db="EMBL/GenBank/DDBJ databases">
        <title>Genome sequence of Clavibacter michiganensis spp. strain CASJ009.</title>
        <authorList>
            <person name="Thapa S.P."/>
            <person name="Coaker G."/>
        </authorList>
    </citation>
    <scope>NUCLEOTIDE SEQUENCE [LARGE SCALE GENOMIC DNA]</scope>
    <source>
        <strain evidence="14">CASJ009</strain>
    </source>
</reference>
<keyword evidence="5 14" id="KW-0347">Helicase</keyword>
<evidence type="ECO:0000259" key="13">
    <source>
        <dbReference type="PROSITE" id="PS50967"/>
    </source>
</evidence>
<dbReference type="SMART" id="SM00341">
    <property type="entry name" value="HRDC"/>
    <property type="match status" value="1"/>
</dbReference>
<feature type="domain" description="HRDC" evidence="13">
    <location>
        <begin position="28"/>
        <end position="106"/>
    </location>
</feature>
<proteinExistence type="predicted"/>
<dbReference type="PROSITE" id="PS50967">
    <property type="entry name" value="HRDC"/>
    <property type="match status" value="1"/>
</dbReference>
<dbReference type="GO" id="GO:0006281">
    <property type="term" value="P:DNA repair"/>
    <property type="evidence" value="ECO:0007669"/>
    <property type="project" value="UniProtKB-KW"/>
</dbReference>
<name>A0A251XRK2_9MICO</name>
<keyword evidence="6" id="KW-0067">ATP-binding</keyword>
<evidence type="ECO:0000256" key="2">
    <source>
        <dbReference type="ARBA" id="ARBA00022741"/>
    </source>
</evidence>
<dbReference type="EC" id="5.6.2.4" evidence="11"/>
<evidence type="ECO:0000313" key="15">
    <source>
        <dbReference type="Proteomes" id="UP000195106"/>
    </source>
</evidence>
<comment type="catalytic activity">
    <reaction evidence="10">
        <text>Couples ATP hydrolysis with the unwinding of duplex DNA by translocating in the 3'-5' direction.</text>
        <dbReference type="EC" id="5.6.2.4"/>
    </reaction>
</comment>
<comment type="cofactor">
    <cofactor evidence="1">
        <name>Mg(2+)</name>
        <dbReference type="ChEBI" id="CHEBI:18420"/>
    </cofactor>
</comment>
<keyword evidence="9" id="KW-0413">Isomerase</keyword>
<comment type="caution">
    <text evidence="14">The sequence shown here is derived from an EMBL/GenBank/DDBJ whole genome shotgun (WGS) entry which is preliminary data.</text>
</comment>
<dbReference type="FunFam" id="1.10.150.80:FF:000002">
    <property type="entry name" value="ATP-dependent DNA helicase RecQ"/>
    <property type="match status" value="1"/>
</dbReference>
<evidence type="ECO:0000256" key="6">
    <source>
        <dbReference type="ARBA" id="ARBA00022840"/>
    </source>
</evidence>
<dbReference type="AlphaFoldDB" id="A0A251XRK2"/>
<dbReference type="GO" id="GO:0043138">
    <property type="term" value="F:3'-5' DNA helicase activity"/>
    <property type="evidence" value="ECO:0007669"/>
    <property type="project" value="UniProtKB-EC"/>
</dbReference>
<keyword evidence="2" id="KW-0547">Nucleotide-binding</keyword>